<dbReference type="Proteomes" id="UP001161497">
    <property type="component" value="Chromosome"/>
</dbReference>
<evidence type="ECO:0000256" key="8">
    <source>
        <dbReference type="HAMAP-Rule" id="MF_00316"/>
    </source>
</evidence>
<dbReference type="EMBL" id="OX458932">
    <property type="protein sequence ID" value="CAI9085529.1"/>
    <property type="molecule type" value="Genomic_DNA"/>
</dbReference>
<evidence type="ECO:0000256" key="5">
    <source>
        <dbReference type="ARBA" id="ARBA00022842"/>
    </source>
</evidence>
<organism evidence="10 11">
    <name type="scientific">Candidatus Methylacidiphilum fumarolicum</name>
    <dbReference type="NCBI Taxonomy" id="591154"/>
    <lineage>
        <taxon>Bacteria</taxon>
        <taxon>Pseudomonadati</taxon>
        <taxon>Verrucomicrobiota</taxon>
        <taxon>Methylacidiphilae</taxon>
        <taxon>Methylacidiphilales</taxon>
        <taxon>Methylacidiphilaceae</taxon>
        <taxon>Methylacidiphilum (ex Ratnadevi et al. 2023)</taxon>
    </lineage>
</organism>
<gene>
    <name evidence="8 10" type="primary">mobA</name>
    <name evidence="10" type="ORF">MFUM_1168</name>
</gene>
<keyword evidence="1 8" id="KW-0963">Cytoplasm</keyword>
<dbReference type="InterPro" id="IPR013482">
    <property type="entry name" value="Molybde_CF_guanTrfase"/>
</dbReference>
<accession>A0ABN8XGC4</accession>
<evidence type="ECO:0000256" key="6">
    <source>
        <dbReference type="ARBA" id="ARBA00023134"/>
    </source>
</evidence>
<comment type="function">
    <text evidence="8">Transfers a GMP moiety from GTP to Mo-molybdopterin (Mo-MPT) cofactor (Moco or molybdenum cofactor) to form Mo-molybdopterin guanine dinucleotide (Mo-MGD) cofactor.</text>
</comment>
<keyword evidence="7 8" id="KW-0501">Molybdenum cofactor biosynthesis</keyword>
<comment type="caution">
    <text evidence="8">Lacks conserved residue(s) required for the propagation of feature annotation.</text>
</comment>
<dbReference type="InterPro" id="IPR025877">
    <property type="entry name" value="MobA-like_NTP_Trfase"/>
</dbReference>
<dbReference type="InterPro" id="IPR029044">
    <property type="entry name" value="Nucleotide-diphossugar_trans"/>
</dbReference>
<feature type="binding site" evidence="8">
    <location>
        <position position="98"/>
    </location>
    <ligand>
        <name>Mg(2+)</name>
        <dbReference type="ChEBI" id="CHEBI:18420"/>
    </ligand>
</feature>
<dbReference type="PANTHER" id="PTHR19136">
    <property type="entry name" value="MOLYBDENUM COFACTOR GUANYLYLTRANSFERASE"/>
    <property type="match status" value="1"/>
</dbReference>
<comment type="subcellular location">
    <subcellularLocation>
        <location evidence="8">Cytoplasm</location>
    </subcellularLocation>
</comment>
<dbReference type="Gene3D" id="3.90.550.10">
    <property type="entry name" value="Spore Coat Polysaccharide Biosynthesis Protein SpsA, Chain A"/>
    <property type="match status" value="1"/>
</dbReference>
<keyword evidence="10" id="KW-0548">Nucleotidyltransferase</keyword>
<keyword evidence="2 8" id="KW-0808">Transferase</keyword>
<comment type="similarity">
    <text evidence="8">Belongs to the MobA family.</text>
</comment>
<evidence type="ECO:0000313" key="11">
    <source>
        <dbReference type="Proteomes" id="UP001161497"/>
    </source>
</evidence>
<dbReference type="PANTHER" id="PTHR19136:SF81">
    <property type="entry name" value="MOLYBDENUM COFACTOR GUANYLYLTRANSFERASE"/>
    <property type="match status" value="1"/>
</dbReference>
<evidence type="ECO:0000256" key="7">
    <source>
        <dbReference type="ARBA" id="ARBA00023150"/>
    </source>
</evidence>
<comment type="domain">
    <text evidence="8">The N-terminal domain determines nucleotide recognition and specific binding, while the C-terminal domain determines the specific binding to the target protein.</text>
</comment>
<protein>
    <recommendedName>
        <fullName evidence="8">Probable molybdenum cofactor guanylyltransferase</fullName>
        <shortName evidence="8">MoCo guanylyltransferase</shortName>
        <ecNumber evidence="8">2.7.7.77</ecNumber>
    </recommendedName>
    <alternativeName>
        <fullName evidence="8">GTP:molybdopterin guanylyltransferase</fullName>
    </alternativeName>
    <alternativeName>
        <fullName evidence="8">Mo-MPT guanylyltransferase</fullName>
    </alternativeName>
    <alternativeName>
        <fullName evidence="8">Molybdopterin guanylyltransferase</fullName>
    </alternativeName>
    <alternativeName>
        <fullName evidence="8">Molybdopterin-guanine dinucleotide synthase</fullName>
        <shortName evidence="8">MGD synthase</shortName>
    </alternativeName>
</protein>
<feature type="binding site" evidence="8">
    <location>
        <begin position="10"/>
        <end position="12"/>
    </location>
    <ligand>
        <name>GTP</name>
        <dbReference type="ChEBI" id="CHEBI:37565"/>
    </ligand>
</feature>
<keyword evidence="6 8" id="KW-0342">GTP-binding</keyword>
<dbReference type="Pfam" id="PF12804">
    <property type="entry name" value="NTP_transf_3"/>
    <property type="match status" value="1"/>
</dbReference>
<evidence type="ECO:0000256" key="4">
    <source>
        <dbReference type="ARBA" id="ARBA00022741"/>
    </source>
</evidence>
<dbReference type="HAMAP" id="MF_00316">
    <property type="entry name" value="MobA"/>
    <property type="match status" value="1"/>
</dbReference>
<dbReference type="RefSeq" id="WP_009058820.1">
    <property type="nucleotide sequence ID" value="NZ_JAHXRZ010000002.1"/>
</dbReference>
<feature type="binding site" evidence="8">
    <location>
        <position position="98"/>
    </location>
    <ligand>
        <name>GTP</name>
        <dbReference type="ChEBI" id="CHEBI:37565"/>
    </ligand>
</feature>
<proteinExistence type="inferred from homology"/>
<dbReference type="GO" id="GO:0061603">
    <property type="term" value="F:molybdenum cofactor guanylyltransferase activity"/>
    <property type="evidence" value="ECO:0007669"/>
    <property type="project" value="UniProtKB-EC"/>
</dbReference>
<feature type="binding site" evidence="8">
    <location>
        <position position="23"/>
    </location>
    <ligand>
        <name>GTP</name>
        <dbReference type="ChEBI" id="CHEBI:37565"/>
    </ligand>
</feature>
<dbReference type="SUPFAM" id="SSF53448">
    <property type="entry name" value="Nucleotide-diphospho-sugar transferases"/>
    <property type="match status" value="1"/>
</dbReference>
<feature type="binding site" evidence="8">
    <location>
        <position position="69"/>
    </location>
    <ligand>
        <name>GTP</name>
        <dbReference type="ChEBI" id="CHEBI:37565"/>
    </ligand>
</feature>
<comment type="cofactor">
    <cofactor evidence="8">
        <name>Mg(2+)</name>
        <dbReference type="ChEBI" id="CHEBI:18420"/>
    </cofactor>
</comment>
<keyword evidence="5 8" id="KW-0460">Magnesium</keyword>
<feature type="domain" description="MobA-like NTP transferase" evidence="9">
    <location>
        <begin position="7"/>
        <end position="157"/>
    </location>
</feature>
<evidence type="ECO:0000259" key="9">
    <source>
        <dbReference type="Pfam" id="PF12804"/>
    </source>
</evidence>
<name>A0ABN8XGC4_9BACT</name>
<evidence type="ECO:0000313" key="10">
    <source>
        <dbReference type="EMBL" id="CAI9085529.1"/>
    </source>
</evidence>
<evidence type="ECO:0000256" key="2">
    <source>
        <dbReference type="ARBA" id="ARBA00022679"/>
    </source>
</evidence>
<dbReference type="NCBIfam" id="TIGR02665">
    <property type="entry name" value="molyb_mobA"/>
    <property type="match status" value="1"/>
</dbReference>
<dbReference type="CDD" id="cd02503">
    <property type="entry name" value="MobA"/>
    <property type="match status" value="1"/>
</dbReference>
<evidence type="ECO:0000256" key="3">
    <source>
        <dbReference type="ARBA" id="ARBA00022723"/>
    </source>
</evidence>
<sequence>MQIDIDGVILCGGQGKRMGGKEKGLLLLKGKPLFVYAAEKLAPRVKTLWISANRFLDEYAKYGWPVIKDCVEKLGPLGGIYSVLLQIQSPLLFVLPCDCPFFEVGWEKVILEKLLSSSASVAYISDGQKEQFLFALFKKSALSPLEEYLLSGQRQVEGFYRKVAALNVNWADASQRFFNINTLEAFEEANKMFDWMDKKLSECKNKL</sequence>
<keyword evidence="11" id="KW-1185">Reference proteome</keyword>
<keyword evidence="3 8" id="KW-0479">Metal-binding</keyword>
<evidence type="ECO:0000256" key="1">
    <source>
        <dbReference type="ARBA" id="ARBA00022490"/>
    </source>
</evidence>
<comment type="catalytic activity">
    <reaction evidence="8">
        <text>Mo-molybdopterin + GTP + H(+) = Mo-molybdopterin guanine dinucleotide + diphosphate</text>
        <dbReference type="Rhea" id="RHEA:34243"/>
        <dbReference type="ChEBI" id="CHEBI:15378"/>
        <dbReference type="ChEBI" id="CHEBI:33019"/>
        <dbReference type="ChEBI" id="CHEBI:37565"/>
        <dbReference type="ChEBI" id="CHEBI:71302"/>
        <dbReference type="ChEBI" id="CHEBI:71310"/>
        <dbReference type="EC" id="2.7.7.77"/>
    </reaction>
</comment>
<reference evidence="10" key="1">
    <citation type="submission" date="2023-03" db="EMBL/GenBank/DDBJ databases">
        <authorList>
            <person name="Cremers G."/>
            <person name="Picone N."/>
        </authorList>
    </citation>
    <scope>NUCLEOTIDE SEQUENCE</scope>
    <source>
        <strain evidence="10">Sample_alias</strain>
    </source>
</reference>
<keyword evidence="4 8" id="KW-0547">Nucleotide-binding</keyword>
<dbReference type="EC" id="2.7.7.77" evidence="8"/>